<accession>A0A1M4XWJ2</accession>
<name>A0A1M4XWJ2_9BACE</name>
<evidence type="ECO:0000313" key="1">
    <source>
        <dbReference type="EMBL" id="SHE97861.1"/>
    </source>
</evidence>
<keyword evidence="2" id="KW-1185">Reference proteome</keyword>
<dbReference type="Proteomes" id="UP000184509">
    <property type="component" value="Unassembled WGS sequence"/>
</dbReference>
<evidence type="ECO:0000313" key="2">
    <source>
        <dbReference type="Proteomes" id="UP000184509"/>
    </source>
</evidence>
<organism evidence="1 2">
    <name type="scientific">Bacteroides luti</name>
    <dbReference type="NCBI Taxonomy" id="1297750"/>
    <lineage>
        <taxon>Bacteria</taxon>
        <taxon>Pseudomonadati</taxon>
        <taxon>Bacteroidota</taxon>
        <taxon>Bacteroidia</taxon>
        <taxon>Bacteroidales</taxon>
        <taxon>Bacteroidaceae</taxon>
        <taxon>Bacteroides</taxon>
    </lineage>
</organism>
<gene>
    <name evidence="1" type="ORF">SAMN05444405_104151</name>
</gene>
<dbReference type="AlphaFoldDB" id="A0A1M4XWJ2"/>
<proteinExistence type="predicted"/>
<sequence>MEITQATNLLSDFAGKTRVEVVRMGQRIITKRK</sequence>
<reference evidence="1 2" key="1">
    <citation type="submission" date="2016-11" db="EMBL/GenBank/DDBJ databases">
        <authorList>
            <person name="Jaros S."/>
            <person name="Januszkiewicz K."/>
            <person name="Wedrychowicz H."/>
        </authorList>
    </citation>
    <scope>NUCLEOTIDE SEQUENCE [LARGE SCALE GENOMIC DNA]</scope>
    <source>
        <strain evidence="1 2">DSM 26991</strain>
    </source>
</reference>
<protein>
    <submittedName>
        <fullName evidence="1">Uncharacterized protein</fullName>
    </submittedName>
</protein>
<dbReference type="EMBL" id="FQTV01000004">
    <property type="protein sequence ID" value="SHE97861.1"/>
    <property type="molecule type" value="Genomic_DNA"/>
</dbReference>